<dbReference type="Pfam" id="PF22937">
    <property type="entry name" value="PDXDC1-like_cen2"/>
    <property type="match status" value="1"/>
</dbReference>
<protein>
    <recommendedName>
        <fullName evidence="1">PDXDC1-like third domain-containing protein</fullName>
    </recommendedName>
</protein>
<evidence type="ECO:0000259" key="1">
    <source>
        <dbReference type="Pfam" id="PF22937"/>
    </source>
</evidence>
<reference evidence="2" key="2">
    <citation type="submission" date="2017-11" db="EMBL/GenBank/DDBJ databases">
        <title>Coralsnake Venomics: Analyses of Venom Gland Transcriptomes and Proteomes of Six Brazilian Taxa.</title>
        <authorList>
            <person name="Aird S.D."/>
            <person name="Jorge da Silva N."/>
            <person name="Qiu L."/>
            <person name="Villar-Briones A."/>
            <person name="Aparecida-Saddi V."/>
            <person name="Campos-Telles M.P."/>
            <person name="Grau M."/>
            <person name="Mikheyev A.S."/>
        </authorList>
    </citation>
    <scope>NUCLEOTIDE SEQUENCE</scope>
    <source>
        <tissue evidence="2">Venom_gland</tissue>
    </source>
</reference>
<dbReference type="AlphaFoldDB" id="A0A2D4H7J6"/>
<accession>A0A2D4H7J6</accession>
<organism evidence="2">
    <name type="scientific">Micrurus lemniscatus lemniscatus</name>
    <dbReference type="NCBI Taxonomy" id="129467"/>
    <lineage>
        <taxon>Eukaryota</taxon>
        <taxon>Metazoa</taxon>
        <taxon>Chordata</taxon>
        <taxon>Craniata</taxon>
        <taxon>Vertebrata</taxon>
        <taxon>Euteleostomi</taxon>
        <taxon>Lepidosauria</taxon>
        <taxon>Squamata</taxon>
        <taxon>Bifurcata</taxon>
        <taxon>Unidentata</taxon>
        <taxon>Episquamata</taxon>
        <taxon>Toxicofera</taxon>
        <taxon>Serpentes</taxon>
        <taxon>Colubroidea</taxon>
        <taxon>Elapidae</taxon>
        <taxon>Elapinae</taxon>
        <taxon>Micrurus</taxon>
    </lineage>
</organism>
<dbReference type="InterPro" id="IPR055102">
    <property type="entry name" value="PDXDC1-like_3rd"/>
</dbReference>
<proteinExistence type="predicted"/>
<sequence>MNGMYLLGLQDGKGCPCTEERRHTNVPIFSVLGTEVQDVDQLMDCLKMKVPVLNCTLQLREEFEQEVKRTVGLSYVEDFTWPGLGVVRYVGSAETRQATSIGVSNSISLRAALVVFDLGGLWWM</sequence>
<feature type="domain" description="PDXDC1-like third" evidence="1">
    <location>
        <begin position="63"/>
        <end position="100"/>
    </location>
</feature>
<name>A0A2D4H7J6_MICLE</name>
<dbReference type="EMBL" id="IACK01004461">
    <property type="protein sequence ID" value="LAA67950.1"/>
    <property type="molecule type" value="Transcribed_RNA"/>
</dbReference>
<reference evidence="2" key="1">
    <citation type="submission" date="2017-07" db="EMBL/GenBank/DDBJ databases">
        <authorList>
            <person name="Mikheyev A."/>
            <person name="Grau M."/>
        </authorList>
    </citation>
    <scope>NUCLEOTIDE SEQUENCE</scope>
    <source>
        <tissue evidence="2">Venom_gland</tissue>
    </source>
</reference>
<evidence type="ECO:0000313" key="2">
    <source>
        <dbReference type="EMBL" id="LAA67950.1"/>
    </source>
</evidence>